<keyword evidence="1" id="KW-0812">Transmembrane</keyword>
<evidence type="ECO:0000313" key="2">
    <source>
        <dbReference type="EMBL" id="KKN50251.1"/>
    </source>
</evidence>
<gene>
    <name evidence="2" type="ORF">LCGC14_0634780</name>
</gene>
<proteinExistence type="predicted"/>
<dbReference type="EMBL" id="LAZR01001125">
    <property type="protein sequence ID" value="KKN50251.1"/>
    <property type="molecule type" value="Genomic_DNA"/>
</dbReference>
<evidence type="ECO:0000256" key="1">
    <source>
        <dbReference type="SAM" id="Phobius"/>
    </source>
</evidence>
<keyword evidence="1" id="KW-0472">Membrane</keyword>
<sequence>MLLATINLTIYILVTKDKFDNIDIKRISLLLFLIIIGITTISLVISPVCFLNHYFIASFLKV</sequence>
<feature type="transmembrane region" description="Helical" evidence="1">
    <location>
        <begin position="29"/>
        <end position="56"/>
    </location>
</feature>
<organism evidence="2">
    <name type="scientific">marine sediment metagenome</name>
    <dbReference type="NCBI Taxonomy" id="412755"/>
    <lineage>
        <taxon>unclassified sequences</taxon>
        <taxon>metagenomes</taxon>
        <taxon>ecological metagenomes</taxon>
    </lineage>
</organism>
<accession>A0A0F9TMD1</accession>
<reference evidence="2" key="1">
    <citation type="journal article" date="2015" name="Nature">
        <title>Complex archaea that bridge the gap between prokaryotes and eukaryotes.</title>
        <authorList>
            <person name="Spang A."/>
            <person name="Saw J.H."/>
            <person name="Jorgensen S.L."/>
            <person name="Zaremba-Niedzwiedzka K."/>
            <person name="Martijn J."/>
            <person name="Lind A.E."/>
            <person name="van Eijk R."/>
            <person name="Schleper C."/>
            <person name="Guy L."/>
            <person name="Ettema T.J."/>
        </authorList>
    </citation>
    <scope>NUCLEOTIDE SEQUENCE</scope>
</reference>
<keyword evidence="1" id="KW-1133">Transmembrane helix</keyword>
<comment type="caution">
    <text evidence="2">The sequence shown here is derived from an EMBL/GenBank/DDBJ whole genome shotgun (WGS) entry which is preliminary data.</text>
</comment>
<dbReference type="AlphaFoldDB" id="A0A0F9TMD1"/>
<protein>
    <submittedName>
        <fullName evidence="2">Uncharacterized protein</fullName>
    </submittedName>
</protein>
<name>A0A0F9TMD1_9ZZZZ</name>